<dbReference type="KEGG" id="mvs:MVIS_4061"/>
<dbReference type="InterPro" id="IPR011990">
    <property type="entry name" value="TPR-like_helical_dom_sf"/>
</dbReference>
<dbReference type="OrthoDB" id="5599218at2"/>
<dbReference type="HOGENOM" id="CLU_079818_0_0_6"/>
<evidence type="ECO:0000313" key="4">
    <source>
        <dbReference type="Proteomes" id="UP000183794"/>
    </source>
</evidence>
<dbReference type="AlphaFoldDB" id="A0A090IH57"/>
<dbReference type="SUPFAM" id="SSF81901">
    <property type="entry name" value="HCP-like"/>
    <property type="match status" value="1"/>
</dbReference>
<evidence type="ECO:0000313" key="2">
    <source>
        <dbReference type="EMBL" id="SGZ01124.1"/>
    </source>
</evidence>
<proteinExistence type="predicted"/>
<organism evidence="2 4">
    <name type="scientific">Moritella viscosa</name>
    <dbReference type="NCBI Taxonomy" id="80854"/>
    <lineage>
        <taxon>Bacteria</taxon>
        <taxon>Pseudomonadati</taxon>
        <taxon>Pseudomonadota</taxon>
        <taxon>Gammaproteobacteria</taxon>
        <taxon>Alteromonadales</taxon>
        <taxon>Moritellaceae</taxon>
        <taxon>Moritella</taxon>
    </lineage>
</organism>
<dbReference type="EMBL" id="FPLJ01000052">
    <property type="protein sequence ID" value="SGY91555.1"/>
    <property type="molecule type" value="Genomic_DNA"/>
</dbReference>
<dbReference type="RefSeq" id="WP_045112001.1">
    <property type="nucleotide sequence ID" value="NZ_CAWQZC010000152.1"/>
</dbReference>
<dbReference type="InterPro" id="IPR006597">
    <property type="entry name" value="Sel1-like"/>
</dbReference>
<evidence type="ECO:0000313" key="3">
    <source>
        <dbReference type="Proteomes" id="UP000182660"/>
    </source>
</evidence>
<dbReference type="Proteomes" id="UP000183794">
    <property type="component" value="Unassembled WGS sequence"/>
</dbReference>
<accession>A0A090IH57</accession>
<keyword evidence="3" id="KW-1185">Reference proteome</keyword>
<protein>
    <submittedName>
        <fullName evidence="2">Sel1 domain protein repeat-containing protein</fullName>
    </submittedName>
</protein>
<dbReference type="PATRIC" id="fig|80854.5.peg.4310"/>
<reference evidence="2 4" key="2">
    <citation type="submission" date="2016-11" db="EMBL/GenBank/DDBJ databases">
        <authorList>
            <person name="Jaros S."/>
            <person name="Januszkiewicz K."/>
            <person name="Wedrychowicz H."/>
        </authorList>
    </citation>
    <scope>NUCLEOTIDE SEQUENCE [LARGE SCALE GENOMIC DNA]</scope>
    <source>
        <strain evidence="2">NVI 5450</strain>
    </source>
</reference>
<evidence type="ECO:0000313" key="1">
    <source>
        <dbReference type="EMBL" id="SGY91555.1"/>
    </source>
</evidence>
<sequence>MFITPTARLTTICHYVKAALLVMATSVSLAVVMPVFAEESVKTVVFSKPVGEKEQRITDSGERAVAAEKAGKTASAFSEYPSAIELYSDDELNQLIAENTHLKRVRADECQLVADIKARAELVRLPTYQFLWGDMLAWGVCVDKNAELGIYYMRAAARQGQPRALEQLGRYYVQGKFVQQDIERAVPLFEQSAKLGFLPAKIQWAELLIQGYGSPYDYQMAYSYLYNTVTADVKMHKKLTQLLAQLENLMPERVVTAAKNAAKYQ</sequence>
<dbReference type="Gene3D" id="1.25.40.10">
    <property type="entry name" value="Tetratricopeptide repeat domain"/>
    <property type="match status" value="1"/>
</dbReference>
<dbReference type="Proteomes" id="UP000182660">
    <property type="component" value="Unassembled WGS sequence"/>
</dbReference>
<dbReference type="EMBL" id="FPLD01000065">
    <property type="protein sequence ID" value="SGZ01124.1"/>
    <property type="molecule type" value="Genomic_DNA"/>
</dbReference>
<reference evidence="1 3" key="1">
    <citation type="submission" date="2016-11" db="EMBL/GenBank/DDBJ databases">
        <authorList>
            <person name="Klemetsen T."/>
        </authorList>
    </citation>
    <scope>NUCLEOTIDE SEQUENCE [LARGE SCALE GENOMIC DNA]</scope>
    <source>
        <strain evidence="1">MT 2528</strain>
    </source>
</reference>
<dbReference type="STRING" id="80854.MVIS_4061"/>
<name>A0A090IH57_9GAMM</name>
<dbReference type="Pfam" id="PF08238">
    <property type="entry name" value="Sel1"/>
    <property type="match status" value="3"/>
</dbReference>
<dbReference type="SMART" id="SM00671">
    <property type="entry name" value="SEL1"/>
    <property type="match status" value="2"/>
</dbReference>
<gene>
    <name evidence="1" type="ORF">MT2528_2192</name>
    <name evidence="2" type="ORF">NVI5450_2392</name>
</gene>
<dbReference type="GeneID" id="61296054"/>